<organism evidence="2 3">
    <name type="scientific">Actinomadura parmotrematis</name>
    <dbReference type="NCBI Taxonomy" id="2864039"/>
    <lineage>
        <taxon>Bacteria</taxon>
        <taxon>Bacillati</taxon>
        <taxon>Actinomycetota</taxon>
        <taxon>Actinomycetes</taxon>
        <taxon>Streptosporangiales</taxon>
        <taxon>Thermomonosporaceae</taxon>
        <taxon>Actinomadura</taxon>
    </lineage>
</organism>
<dbReference type="PROSITE" id="PS51257">
    <property type="entry name" value="PROKAR_LIPOPROTEIN"/>
    <property type="match status" value="1"/>
</dbReference>
<evidence type="ECO:0000256" key="1">
    <source>
        <dbReference type="SAM" id="SignalP"/>
    </source>
</evidence>
<accession>A0ABS7FMS6</accession>
<reference evidence="2 3" key="1">
    <citation type="submission" date="2021-07" db="EMBL/GenBank/DDBJ databases">
        <title>Actinomadura sp. PM05-2 isolated from lichen.</title>
        <authorList>
            <person name="Somphong A."/>
            <person name="Phongsopitanun W."/>
            <person name="Tanasupawat S."/>
            <person name="Peongsungnone V."/>
        </authorList>
    </citation>
    <scope>NUCLEOTIDE SEQUENCE [LARGE SCALE GENOMIC DNA]</scope>
    <source>
        <strain evidence="2 3">PM05-2</strain>
    </source>
</reference>
<name>A0ABS7FMS6_9ACTN</name>
<gene>
    <name evidence="2" type="ORF">K1Y72_01665</name>
</gene>
<evidence type="ECO:0000313" key="3">
    <source>
        <dbReference type="Proteomes" id="UP000774570"/>
    </source>
</evidence>
<dbReference type="RefSeq" id="WP_220162483.1">
    <property type="nucleotide sequence ID" value="NZ_JAIBOA010000001.1"/>
</dbReference>
<evidence type="ECO:0008006" key="4">
    <source>
        <dbReference type="Google" id="ProtNLM"/>
    </source>
</evidence>
<protein>
    <recommendedName>
        <fullName evidence="4">Lipoprotein</fullName>
    </recommendedName>
</protein>
<evidence type="ECO:0000313" key="2">
    <source>
        <dbReference type="EMBL" id="MBW8481059.1"/>
    </source>
</evidence>
<sequence>MRWFTPLGKVLALGAVGLSLGGAAGCGAGEDATAATAPAGAVPAAAARGAVLGPDGLGALRLGMSVRDAEGTGLIRVTGAEGGCTDFEPARRGAGGFASARYGVEYLGADAGVRTPQGVAIGSPRSAVARAYPRLTAAADDVAAAVPGNPRARYVFSFDGGAVSSIVLALATSACAA</sequence>
<proteinExistence type="predicted"/>
<feature type="signal peptide" evidence="1">
    <location>
        <begin position="1"/>
        <end position="28"/>
    </location>
</feature>
<comment type="caution">
    <text evidence="2">The sequence shown here is derived from an EMBL/GenBank/DDBJ whole genome shotgun (WGS) entry which is preliminary data.</text>
</comment>
<feature type="chain" id="PRO_5046622702" description="Lipoprotein" evidence="1">
    <location>
        <begin position="29"/>
        <end position="177"/>
    </location>
</feature>
<keyword evidence="1" id="KW-0732">Signal</keyword>
<dbReference type="EMBL" id="JAIBOA010000001">
    <property type="protein sequence ID" value="MBW8481059.1"/>
    <property type="molecule type" value="Genomic_DNA"/>
</dbReference>
<keyword evidence="3" id="KW-1185">Reference proteome</keyword>
<dbReference type="Proteomes" id="UP000774570">
    <property type="component" value="Unassembled WGS sequence"/>
</dbReference>